<comment type="caution">
    <text evidence="1">The sequence shown here is derived from an EMBL/GenBank/DDBJ whole genome shotgun (WGS) entry which is preliminary data.</text>
</comment>
<evidence type="ECO:0000313" key="1">
    <source>
        <dbReference type="EMBL" id="OTP69475.1"/>
    </source>
</evidence>
<reference evidence="1 2" key="1">
    <citation type="submission" date="2017-03" db="EMBL/GenBank/DDBJ databases">
        <title>Genome analysis of strain PAMC 26577.</title>
        <authorList>
            <person name="Oh H.-M."/>
            <person name="Yang J.-A."/>
        </authorList>
    </citation>
    <scope>NUCLEOTIDE SEQUENCE [LARGE SCALE GENOMIC DNA]</scope>
    <source>
        <strain evidence="1 2">PAMC 26577</strain>
    </source>
</reference>
<gene>
    <name evidence="1" type="ORF">PAMC26577_31020</name>
</gene>
<dbReference type="AlphaFoldDB" id="A0A242MDW4"/>
<dbReference type="EMBL" id="NBTZ01000115">
    <property type="protein sequence ID" value="OTP69475.1"/>
    <property type="molecule type" value="Genomic_DNA"/>
</dbReference>
<sequence length="102" mass="12019">MPRKQLPEFPSPTTRQLRELWRKYPEDTAVQRACMEIERMRQVFLEIESFRVVVERCWRQETRGQLVALEKMRVLIAGERSRLGISSADVPPAPDYAGNRYP</sequence>
<accession>A0A242MDW4</accession>
<protein>
    <submittedName>
        <fullName evidence="1">Uncharacterized protein</fullName>
    </submittedName>
</protein>
<name>A0A242MDW4_CABSO</name>
<dbReference type="RefSeq" id="WP_075359864.1">
    <property type="nucleotide sequence ID" value="NZ_MSRG01000081.1"/>
</dbReference>
<organism evidence="1 2">
    <name type="scientific">Caballeronia sordidicola</name>
    <name type="common">Burkholderia sordidicola</name>
    <dbReference type="NCBI Taxonomy" id="196367"/>
    <lineage>
        <taxon>Bacteria</taxon>
        <taxon>Pseudomonadati</taxon>
        <taxon>Pseudomonadota</taxon>
        <taxon>Betaproteobacteria</taxon>
        <taxon>Burkholderiales</taxon>
        <taxon>Burkholderiaceae</taxon>
        <taxon>Caballeronia</taxon>
    </lineage>
</organism>
<proteinExistence type="predicted"/>
<dbReference type="Proteomes" id="UP000195221">
    <property type="component" value="Unassembled WGS sequence"/>
</dbReference>
<evidence type="ECO:0000313" key="2">
    <source>
        <dbReference type="Proteomes" id="UP000195221"/>
    </source>
</evidence>